<dbReference type="Gene3D" id="2.30.30.40">
    <property type="entry name" value="SH3 Domains"/>
    <property type="match status" value="1"/>
</dbReference>
<protein>
    <recommendedName>
        <fullName evidence="16">Osteoclast-stimulating factor 1</fullName>
        <ecNumber evidence="3">2.7.11.1</ecNumber>
    </recommendedName>
    <alternativeName>
        <fullName evidence="14">Eukaryotic translation initiation factor 4C</fullName>
    </alternativeName>
</protein>
<feature type="compositionally biased region" description="Low complexity" evidence="27">
    <location>
        <begin position="849"/>
        <end position="860"/>
    </location>
</feature>
<dbReference type="Pfam" id="PF14604">
    <property type="entry name" value="SH3_9"/>
    <property type="match status" value="1"/>
</dbReference>
<feature type="compositionally biased region" description="Low complexity" evidence="27">
    <location>
        <begin position="934"/>
        <end position="943"/>
    </location>
</feature>
<feature type="region of interest" description="Disordered" evidence="27">
    <location>
        <begin position="1718"/>
        <end position="1763"/>
    </location>
</feature>
<feature type="region of interest" description="Disordered" evidence="27">
    <location>
        <begin position="1868"/>
        <end position="1923"/>
    </location>
</feature>
<feature type="non-terminal residue" evidence="31">
    <location>
        <position position="1"/>
    </location>
</feature>
<evidence type="ECO:0000256" key="26">
    <source>
        <dbReference type="PROSITE-ProRule" id="PRU10141"/>
    </source>
</evidence>
<feature type="domain" description="Protein kinase" evidence="29">
    <location>
        <begin position="40"/>
        <end position="489"/>
    </location>
</feature>
<feature type="compositionally biased region" description="Basic and acidic residues" evidence="27">
    <location>
        <begin position="1908"/>
        <end position="1921"/>
    </location>
</feature>
<evidence type="ECO:0000313" key="32">
    <source>
        <dbReference type="Proteomes" id="UP000886611"/>
    </source>
</evidence>
<evidence type="ECO:0000256" key="16">
    <source>
        <dbReference type="ARBA" id="ARBA00040640"/>
    </source>
</evidence>
<dbReference type="PRINTS" id="PR00452">
    <property type="entry name" value="SH3DOMAIN"/>
</dbReference>
<evidence type="ECO:0000256" key="12">
    <source>
        <dbReference type="ARBA" id="ARBA00022917"/>
    </source>
</evidence>
<feature type="compositionally biased region" description="Low complexity" evidence="27">
    <location>
        <begin position="1750"/>
        <end position="1761"/>
    </location>
</feature>
<dbReference type="SUPFAM" id="SSF50044">
    <property type="entry name" value="SH3-domain"/>
    <property type="match status" value="1"/>
</dbReference>
<feature type="compositionally biased region" description="Low complexity" evidence="27">
    <location>
        <begin position="1733"/>
        <end position="1743"/>
    </location>
</feature>
<keyword evidence="13" id="KW-0040">ANK repeat</keyword>
<dbReference type="Pfam" id="PF15440">
    <property type="entry name" value="THRAP3_BCLAF1"/>
    <property type="match status" value="1"/>
</dbReference>
<evidence type="ECO:0000256" key="27">
    <source>
        <dbReference type="SAM" id="MobiDB-lite"/>
    </source>
</evidence>
<dbReference type="PROSITE" id="PS50832">
    <property type="entry name" value="S1_IF1_TYPE"/>
    <property type="match status" value="1"/>
</dbReference>
<evidence type="ECO:0000256" key="23">
    <source>
        <dbReference type="PIRSR" id="PIRSR630616-3"/>
    </source>
</evidence>
<name>A0A8X7WX67_POLSE</name>
<evidence type="ECO:0000256" key="22">
    <source>
        <dbReference type="PIRSR" id="PIRSR630616-2"/>
    </source>
</evidence>
<evidence type="ECO:0000256" key="3">
    <source>
        <dbReference type="ARBA" id="ARBA00012513"/>
    </source>
</evidence>
<dbReference type="Gene3D" id="3.30.200.20">
    <property type="entry name" value="Phosphorylase Kinase, domain 1"/>
    <property type="match status" value="2"/>
</dbReference>
<feature type="domain" description="SH3" evidence="28">
    <location>
        <begin position="1659"/>
        <end position="1718"/>
    </location>
</feature>
<comment type="catalytic activity">
    <reaction evidence="19">
        <text>L-threonyl-[protein] + ATP = O-phospho-L-threonyl-[protein] + ADP + H(+)</text>
        <dbReference type="Rhea" id="RHEA:46608"/>
        <dbReference type="Rhea" id="RHEA-COMP:11060"/>
        <dbReference type="Rhea" id="RHEA-COMP:11605"/>
        <dbReference type="ChEBI" id="CHEBI:15378"/>
        <dbReference type="ChEBI" id="CHEBI:30013"/>
        <dbReference type="ChEBI" id="CHEBI:30616"/>
        <dbReference type="ChEBI" id="CHEBI:61977"/>
        <dbReference type="ChEBI" id="CHEBI:456216"/>
        <dbReference type="EC" id="2.7.11.1"/>
    </reaction>
</comment>
<feature type="compositionally biased region" description="Low complexity" evidence="27">
    <location>
        <begin position="768"/>
        <end position="780"/>
    </location>
</feature>
<dbReference type="GO" id="GO:0000226">
    <property type="term" value="P:microtubule cytoskeleton organization"/>
    <property type="evidence" value="ECO:0007669"/>
    <property type="project" value="InterPro"/>
</dbReference>
<dbReference type="PROSITE" id="PS01262">
    <property type="entry name" value="IF1A"/>
    <property type="match status" value="1"/>
</dbReference>
<dbReference type="PROSITE" id="PS00108">
    <property type="entry name" value="PROTEIN_KINASE_ST"/>
    <property type="match status" value="1"/>
</dbReference>
<dbReference type="EC" id="2.7.11.1" evidence="3"/>
<feature type="compositionally biased region" description="Basic and acidic residues" evidence="27">
    <location>
        <begin position="897"/>
        <end position="907"/>
    </location>
</feature>
<dbReference type="GO" id="GO:0003743">
    <property type="term" value="F:translation initiation factor activity"/>
    <property type="evidence" value="ECO:0007669"/>
    <property type="project" value="UniProtKB-UniRule"/>
</dbReference>
<dbReference type="PROSITE" id="PS50002">
    <property type="entry name" value="SH3"/>
    <property type="match status" value="1"/>
</dbReference>
<dbReference type="GO" id="GO:0015630">
    <property type="term" value="C:microtubule cytoskeleton"/>
    <property type="evidence" value="ECO:0007669"/>
    <property type="project" value="InterPro"/>
</dbReference>
<dbReference type="InterPro" id="IPR008271">
    <property type="entry name" value="Ser/Thr_kinase_AS"/>
</dbReference>
<comment type="catalytic activity">
    <reaction evidence="20">
        <text>L-seryl-[protein] + ATP = O-phospho-L-seryl-[protein] + ADP + H(+)</text>
        <dbReference type="Rhea" id="RHEA:17989"/>
        <dbReference type="Rhea" id="RHEA-COMP:9863"/>
        <dbReference type="Rhea" id="RHEA-COMP:11604"/>
        <dbReference type="ChEBI" id="CHEBI:15378"/>
        <dbReference type="ChEBI" id="CHEBI:29999"/>
        <dbReference type="ChEBI" id="CHEBI:30616"/>
        <dbReference type="ChEBI" id="CHEBI:83421"/>
        <dbReference type="ChEBI" id="CHEBI:456216"/>
        <dbReference type="EC" id="2.7.11.1"/>
    </reaction>
</comment>
<feature type="compositionally biased region" description="Basic and acidic residues" evidence="27">
    <location>
        <begin position="915"/>
        <end position="933"/>
    </location>
</feature>
<dbReference type="InterPro" id="IPR029199">
    <property type="entry name" value="THRAP3_BCLAF1"/>
</dbReference>
<comment type="caution">
    <text evidence="31">The sequence shown here is derived from an EMBL/GenBank/DDBJ whole genome shotgun (WGS) entry which is preliminary data.</text>
</comment>
<dbReference type="SMART" id="SM00652">
    <property type="entry name" value="eIF1a"/>
    <property type="match status" value="1"/>
</dbReference>
<evidence type="ECO:0000256" key="4">
    <source>
        <dbReference type="ARBA" id="ARBA00022443"/>
    </source>
</evidence>
<evidence type="ECO:0000256" key="18">
    <source>
        <dbReference type="ARBA" id="ARBA00047113"/>
    </source>
</evidence>
<dbReference type="FunFam" id="2.40.50.140:FF:000071">
    <property type="entry name" value="Eukaryotic translation initiation factor 1A"/>
    <property type="match status" value="1"/>
</dbReference>
<evidence type="ECO:0000256" key="24">
    <source>
        <dbReference type="PROSITE-ProRule" id="PRU00181"/>
    </source>
</evidence>
<dbReference type="Pfam" id="PF01176">
    <property type="entry name" value="eIF-1a"/>
    <property type="match status" value="1"/>
</dbReference>
<keyword evidence="5" id="KW-0723">Serine/threonine-protein kinase</keyword>
<dbReference type="Proteomes" id="UP000886611">
    <property type="component" value="Unassembled WGS sequence"/>
</dbReference>
<dbReference type="GO" id="GO:0000049">
    <property type="term" value="F:tRNA binding"/>
    <property type="evidence" value="ECO:0007669"/>
    <property type="project" value="UniProtKB-KW"/>
</dbReference>
<dbReference type="GO" id="GO:0005524">
    <property type="term" value="F:ATP binding"/>
    <property type="evidence" value="ECO:0007669"/>
    <property type="project" value="UniProtKB-UniRule"/>
</dbReference>
<feature type="compositionally biased region" description="Basic and acidic residues" evidence="27">
    <location>
        <begin position="1297"/>
        <end position="1316"/>
    </location>
</feature>
<evidence type="ECO:0000256" key="5">
    <source>
        <dbReference type="ARBA" id="ARBA00022527"/>
    </source>
</evidence>
<feature type="domain" description="S1-like" evidence="30">
    <location>
        <begin position="541"/>
        <end position="615"/>
    </location>
</feature>
<keyword evidence="7" id="KW-0694">RNA-binding</keyword>
<feature type="region of interest" description="Disordered" evidence="27">
    <location>
        <begin position="1360"/>
        <end position="1436"/>
    </location>
</feature>
<evidence type="ECO:0000256" key="17">
    <source>
        <dbReference type="ARBA" id="ARBA00045454"/>
    </source>
</evidence>
<dbReference type="NCBIfam" id="TIGR00523">
    <property type="entry name" value="eIF-1A"/>
    <property type="match status" value="1"/>
</dbReference>
<feature type="compositionally biased region" description="Basic and acidic residues" evidence="27">
    <location>
        <begin position="1383"/>
        <end position="1399"/>
    </location>
</feature>
<dbReference type="InterPro" id="IPR036028">
    <property type="entry name" value="SH3-like_dom_sf"/>
</dbReference>
<sequence>MSSLNCNLKTFFQQDEGNVKEIQITNHVKEGHEKGDPRQFELRKVLGQGSFGKVFLVRKIMGTDAGQLYAMKVLKKATLKVRDRVRTKMERDILVEVNHPFIVKLHYAFQTEGKLYLILDFLRGGDLFTRLSKEVMFTEEDVKFYLAELALALDHLHSLGIIYRDLKPEKVVLSRICDNLLTYQRLEQSGFPPKKSTIDYILTLRLLMEHKRKYHQSFFAAFVSFRRVFNSVDRAAPWDILRLCRISSRLLNIMASRYTGTIINKSKRDPSEEIEILLRYGQHPNIITLKDVYDDGKFVYLVTELMKGGELLDKILRQKFFSEREASAVLHTITKTVEYLHVQGVVHRDLKPSNILYVDESGNPESIRICDFGFAKQLRAENGLLMTPCYTANFVAPEVLKKQGYDAACDIWSLGVLLYTMLTGFTPFANGPDDTPEEILARIGSGKFSLTGGYWNSVSAEAKDLVSKMLHVDPHQRLTAALVLRHPWIVHKDQLPQYQLNRPDAPHLVKFHPFFHIRRIKIPDCKGGKNRRRGKNENESEKRELVFKEDGQEYAQVIKMLGNGRLEAMCFDGVKRLCHIRGKLRKKVWINTSDIILVGLRDYQDNKADVILKYNADEARSLKAYGELPEHAKINETDTFGPGDDDEIQFDDIGDDDEDIDDVILDGFLKTDDRMRLAKERREEREKSLAARELQILEKEKRAKLQYERQMEERWRKLEEQRQKEELRRAAVEEKRRQRLEEEKERLEAMIRRSMERSQQLEQRPKRWSWGGALSAGSGSREAPSSPLKSPYKASPGRGSQPKKTPTTPGSSEESAGVSTIEVPKTEKLKKEKRTSSPVIGSPLRRPESPSTLSKRSSSPATPRSLTKTRAQSPSTVRQYPSSPMKQRAIISTITESLKKSDKEKSETVPQQGETEEKVNGTKEDKKISKSESSENANSAEPSPVTPTGKTIAGTTDAEEASKLLAERRRQARLQKEREEQEKRQQEEAERHANFEIILLIKAEELRRKMEEERLRQEEAARRAEEEKRRLEEEKQQKELEELLMREAQERELQAQMEKEASNIHFHCPKALCFACKEEAEQKAYEEAERLRQEREQLMLQVEQERLQRKKKEEVKEQGMTTENILKPIETNAHQDQGEQQKLRKNNGKVEKKVLEEYITDGSCSDVNFKDVKPTEPLNINSTEMKSAPVDDSTDEVQSMDVSPVSKEELISIPEYSPVNEIHQNGMSNSKALEDLLDLTGHIATYPKTTSATMGLGDCNKNLIDGFCGSGQETQLIESITQAVEKVNIQYPVERGFRDQGHSREMERYQQEEAPRRSPKWKRNHSPPPFVNDMPEDFSREDHRPVDRGYYEEEVTGNLTFNYDHKHPSRRSPGNYQHPKSYPRQEEDYALSSRDKEGSHFSSGKIHSAADRHPGSAVNQDKTFYGSPSKPRKADVDLRPQASELVSREKFRNDSGMSKGNYEESFKEKRFLRGELHYSGVQKPYKSNSFLESTRGETLTIKVDMKHTLSNYSSNSHTTERQLSQDLVAVSRRGLDFQPLLKQSGSLGQNFRHSHTGDFAQEIISLVHQVKESYFKTENVTLNDRFSNIQEFHSDLPHEERQPLAPKINRQILESLKIQMILGMILRGGEKKGCKILRNITLHLSIFQKVIISQEGDKLRKRRCKVAFSYTPQNEDELELKIGDVIEVLAEVEEGWWEGYLNGKTGMFPSNFIKEIGDESEDASSTQEKKITKTTTKDSTGSESDGGDSGSTKSDGGSVSSNAEIQPKKIKGIGFGDIFKDKPIKLRPRSIDIDTELISPEKRLPPAIKKWLRNTARGVVIGMPSCVLRASCFLPCGQGCLQRHYPHPSNPAMEEADVEDFDSVVPVSEKLNHPTASRPRITDRRPRSQLFTSSSLSSPDLVDSSTPEEEKHENGKGKEEYDFQAAKISDTTKKIAKPVPLLPVSENKAVLPPKPGIPSLSCTGTGGQTPLSSTVHHGVMGTGQRPSSPSHFKEDVKPKNDQASNSQNALEELRLQVKELKTVIDHMKVQHK</sequence>
<comment type="similarity">
    <text evidence="1">Belongs to the BCLAF1/THRAP3 family.</text>
</comment>
<feature type="binding site" evidence="22">
    <location>
        <position position="371"/>
    </location>
    <ligand>
        <name>ATP</name>
        <dbReference type="ChEBI" id="CHEBI:30616"/>
    </ligand>
</feature>
<dbReference type="InterPro" id="IPR030616">
    <property type="entry name" value="Aur-like"/>
</dbReference>
<feature type="compositionally biased region" description="Polar residues" evidence="27">
    <location>
        <begin position="861"/>
        <end position="895"/>
    </location>
</feature>
<evidence type="ECO:0000256" key="21">
    <source>
        <dbReference type="PIRSR" id="PIRSR630616-1"/>
    </source>
</evidence>
<keyword evidence="8" id="KW-0808">Transferase</keyword>
<dbReference type="CDD" id="cd14091">
    <property type="entry name" value="STKc_RSK_C"/>
    <property type="match status" value="1"/>
</dbReference>
<evidence type="ECO:0000256" key="25">
    <source>
        <dbReference type="PROSITE-ProRule" id="PRU00192"/>
    </source>
</evidence>
<dbReference type="CDD" id="cd12055">
    <property type="entry name" value="SH3_CIN85_2"/>
    <property type="match status" value="1"/>
</dbReference>
<dbReference type="Pfam" id="PF05672">
    <property type="entry name" value="MAP7"/>
    <property type="match status" value="1"/>
</dbReference>
<comment type="subunit">
    <text evidence="18">Component of the 43S pre-initiation complex (43S PIC), which is composed of the 40S ribosomal subunit, EIF1, eIF1A (EIF1AX), eIF3 complex, EIF5 and eIF2-GTP-initiator tRNA complex (eIF2 ternary complex). Interacts with EIF5; this interaction contributes to the maintenance of EIF1 within the open 43S PIC. Interacts through its C-terminal domain (CTD) with the CTD of EIF5B; from the location of the start codon by the 43S complex until the formation of the 80S complex.</text>
</comment>
<evidence type="ECO:0000256" key="2">
    <source>
        <dbReference type="ARBA" id="ARBA00007392"/>
    </source>
</evidence>
<dbReference type="InterPro" id="IPR001253">
    <property type="entry name" value="TIF_eIF-1A"/>
</dbReference>
<evidence type="ECO:0000256" key="6">
    <source>
        <dbReference type="ARBA" id="ARBA00022540"/>
    </source>
</evidence>
<evidence type="ECO:0000256" key="13">
    <source>
        <dbReference type="ARBA" id="ARBA00023043"/>
    </source>
</evidence>
<comment type="function">
    <text evidence="17">Component of the 43S pre-initiation complex (43S PIC), which binds to the mRNA cap-proximal region, scans mRNA 5'-untranslated region, and locates the initiation codon. This protein enhances formation of the cap-proximal complex. Together with EIF1, facilitates scanning, start codon recognition, promotion of the assembly of 48S complex at the initiation codon (43S PIC becomes 48S PIC after the start codon is reached), and dissociation of aberrant complexes. After start codon location, together with EIF5B orients the initiator methionine-tRNA in a conformation that allows 60S ribosomal subunit joining to form the 80S initiation complex. Is released after 80S initiation complex formation, just after GTP hydrolysis by EIF5B, and before release of EIF5B. Its globular part is located in the A site of the 40S ribosomal subunit. Its interaction with EIF5 during scanning contribute to the maintenance of EIF1 within the open 43S PIC. In contrast to yeast orthologs, does not bind EIF1.</text>
</comment>
<feature type="region of interest" description="Disordered" evidence="27">
    <location>
        <begin position="1297"/>
        <end position="1343"/>
    </location>
</feature>
<accession>A0A8X7WX67</accession>
<reference evidence="31 32" key="1">
    <citation type="journal article" date="2021" name="Cell">
        <title>Tracing the genetic footprints of vertebrate landing in non-teleost ray-finned fishes.</title>
        <authorList>
            <person name="Bi X."/>
            <person name="Wang K."/>
            <person name="Yang L."/>
            <person name="Pan H."/>
            <person name="Jiang H."/>
            <person name="Wei Q."/>
            <person name="Fang M."/>
            <person name="Yu H."/>
            <person name="Zhu C."/>
            <person name="Cai Y."/>
            <person name="He Y."/>
            <person name="Gan X."/>
            <person name="Zeng H."/>
            <person name="Yu D."/>
            <person name="Zhu Y."/>
            <person name="Jiang H."/>
            <person name="Qiu Q."/>
            <person name="Yang H."/>
            <person name="Zhang Y.E."/>
            <person name="Wang W."/>
            <person name="Zhu M."/>
            <person name="He S."/>
            <person name="Zhang G."/>
        </authorList>
    </citation>
    <scope>NUCLEOTIDE SEQUENCE [LARGE SCALE GENOMIC DNA]</scope>
    <source>
        <strain evidence="31">Bchr_013</strain>
    </source>
</reference>
<feature type="active site" description="Proton acceptor" evidence="21">
    <location>
        <position position="349"/>
    </location>
</feature>
<organism evidence="31 32">
    <name type="scientific">Polypterus senegalus</name>
    <name type="common">Senegal bichir</name>
    <dbReference type="NCBI Taxonomy" id="55291"/>
    <lineage>
        <taxon>Eukaryota</taxon>
        <taxon>Metazoa</taxon>
        <taxon>Chordata</taxon>
        <taxon>Craniata</taxon>
        <taxon>Vertebrata</taxon>
        <taxon>Euteleostomi</taxon>
        <taxon>Actinopterygii</taxon>
        <taxon>Polypteriformes</taxon>
        <taxon>Polypteridae</taxon>
        <taxon>Polypterus</taxon>
    </lineage>
</organism>
<comment type="function">
    <text evidence="15">Induces bone resorption, acting probably through a signaling cascade which results in the secretion of factor(s) enhancing osteoclast formation and activity.</text>
</comment>
<dbReference type="PRINTS" id="PR00499">
    <property type="entry name" value="P67PHOX"/>
</dbReference>
<gene>
    <name evidence="31" type="primary">Rps6ka3</name>
    <name evidence="31" type="ORF">GTO96_0013728</name>
</gene>
<feature type="region of interest" description="Disordered" evidence="27">
    <location>
        <begin position="1979"/>
        <end position="2008"/>
    </location>
</feature>
<evidence type="ECO:0000256" key="14">
    <source>
        <dbReference type="ARBA" id="ARBA00032507"/>
    </source>
</evidence>
<keyword evidence="4 25" id="KW-0728">SH3 domain</keyword>
<feature type="region of interest" description="Disordered" evidence="27">
    <location>
        <begin position="1127"/>
        <end position="1148"/>
    </location>
</feature>
<evidence type="ECO:0000256" key="15">
    <source>
        <dbReference type="ARBA" id="ARBA00037432"/>
    </source>
</evidence>
<dbReference type="Pfam" id="PF00069">
    <property type="entry name" value="Pkinase"/>
    <property type="match status" value="2"/>
</dbReference>
<evidence type="ECO:0000256" key="10">
    <source>
        <dbReference type="ARBA" id="ARBA00022777"/>
    </source>
</evidence>
<dbReference type="Gene3D" id="2.40.50.140">
    <property type="entry name" value="Nucleic acid-binding proteins"/>
    <property type="match status" value="1"/>
</dbReference>
<feature type="region of interest" description="Disordered" evidence="27">
    <location>
        <begin position="1016"/>
        <end position="1036"/>
    </location>
</feature>
<dbReference type="InterPro" id="IPR012340">
    <property type="entry name" value="NA-bd_OB-fold"/>
</dbReference>
<evidence type="ECO:0000313" key="31">
    <source>
        <dbReference type="EMBL" id="KAG2456542.1"/>
    </source>
</evidence>
<evidence type="ECO:0000259" key="29">
    <source>
        <dbReference type="PROSITE" id="PS50011"/>
    </source>
</evidence>
<dbReference type="PANTHER" id="PTHR24350">
    <property type="entry name" value="SERINE/THREONINE-PROTEIN KINASE IAL-RELATED"/>
    <property type="match status" value="1"/>
</dbReference>
<evidence type="ECO:0000259" key="30">
    <source>
        <dbReference type="PROSITE" id="PS50832"/>
    </source>
</evidence>
<evidence type="ECO:0000256" key="8">
    <source>
        <dbReference type="ARBA" id="ARBA00022679"/>
    </source>
</evidence>
<dbReference type="InterPro" id="IPR011009">
    <property type="entry name" value="Kinase-like_dom_sf"/>
</dbReference>
<dbReference type="InterPro" id="IPR006196">
    <property type="entry name" value="RNA-binding_domain_S1_IF1"/>
</dbReference>
<dbReference type="FunFam" id="2.30.30.40:FF:000072">
    <property type="entry name" value="Unconventional Myosin IB"/>
    <property type="match status" value="1"/>
</dbReference>
<dbReference type="FunFam" id="1.10.510.10:FF:000041">
    <property type="entry name" value="Ribosomal protein S6 kinase"/>
    <property type="match status" value="1"/>
</dbReference>
<keyword evidence="11 22" id="KW-0067">ATP-binding</keyword>
<evidence type="ECO:0000256" key="1">
    <source>
        <dbReference type="ARBA" id="ARBA00006481"/>
    </source>
</evidence>
<evidence type="ECO:0000256" key="9">
    <source>
        <dbReference type="ARBA" id="ARBA00022741"/>
    </source>
</evidence>
<evidence type="ECO:0000256" key="7">
    <source>
        <dbReference type="ARBA" id="ARBA00022555"/>
    </source>
</evidence>
<dbReference type="EMBL" id="JAATIS010008602">
    <property type="protein sequence ID" value="KAG2456542.1"/>
    <property type="molecule type" value="Genomic_DNA"/>
</dbReference>
<feature type="compositionally biased region" description="Polar residues" evidence="27">
    <location>
        <begin position="802"/>
        <end position="818"/>
    </location>
</feature>
<feature type="non-terminal residue" evidence="31">
    <location>
        <position position="2032"/>
    </location>
</feature>
<feature type="region of interest" description="Disordered" evidence="27">
    <location>
        <begin position="754"/>
        <end position="994"/>
    </location>
</feature>
<evidence type="ECO:0000259" key="28">
    <source>
        <dbReference type="PROSITE" id="PS50002"/>
    </source>
</evidence>
<dbReference type="SUPFAM" id="SSF56112">
    <property type="entry name" value="Protein kinase-like (PK-like)"/>
    <property type="match status" value="2"/>
</dbReference>
<keyword evidence="32" id="KW-1185">Reference proteome</keyword>
<feature type="compositionally biased region" description="Basic and acidic residues" evidence="27">
    <location>
        <begin position="1136"/>
        <end position="1148"/>
    </location>
</feature>
<evidence type="ECO:0000256" key="19">
    <source>
        <dbReference type="ARBA" id="ARBA00047899"/>
    </source>
</evidence>
<dbReference type="PROSITE" id="PS00107">
    <property type="entry name" value="PROTEIN_KINASE_ATP"/>
    <property type="match status" value="1"/>
</dbReference>
<evidence type="ECO:0000256" key="11">
    <source>
        <dbReference type="ARBA" id="ARBA00022840"/>
    </source>
</evidence>
<dbReference type="InterPro" id="IPR018104">
    <property type="entry name" value="TIF_eIF-1A_CS"/>
</dbReference>
<dbReference type="FunFam" id="3.30.200.20:FF:000013">
    <property type="entry name" value="Ribosomal protein S6 kinase"/>
    <property type="match status" value="1"/>
</dbReference>
<dbReference type="SMART" id="SM00220">
    <property type="entry name" value="S_TKc"/>
    <property type="match status" value="2"/>
</dbReference>
<dbReference type="SUPFAM" id="SSF50249">
    <property type="entry name" value="Nucleic acid-binding proteins"/>
    <property type="match status" value="1"/>
</dbReference>
<dbReference type="InterPro" id="IPR001452">
    <property type="entry name" value="SH3_domain"/>
</dbReference>
<dbReference type="PROSITE" id="PS50011">
    <property type="entry name" value="PROTEIN_KINASE_DOM"/>
    <property type="match status" value="1"/>
</dbReference>
<keyword evidence="7" id="KW-0820">tRNA-binding</keyword>
<dbReference type="Gene3D" id="1.10.510.10">
    <property type="entry name" value="Transferase(Phosphotransferase) domain 1"/>
    <property type="match status" value="2"/>
</dbReference>
<dbReference type="InterPro" id="IPR008604">
    <property type="entry name" value="MAP7_fam"/>
</dbReference>
<dbReference type="InterPro" id="IPR035771">
    <property type="entry name" value="CIN85_SH3_2"/>
</dbReference>
<dbReference type="HAMAP" id="MF_00216">
    <property type="entry name" value="aIF_1A"/>
    <property type="match status" value="1"/>
</dbReference>
<feature type="compositionally biased region" description="Low complexity" evidence="27">
    <location>
        <begin position="1892"/>
        <end position="1905"/>
    </location>
</feature>
<dbReference type="InterPro" id="IPR000719">
    <property type="entry name" value="Prot_kinase_dom"/>
</dbReference>
<proteinExistence type="inferred from homology"/>
<keyword evidence="10 31" id="KW-0418">Kinase</keyword>
<dbReference type="SMART" id="SM00326">
    <property type="entry name" value="SH3"/>
    <property type="match status" value="1"/>
</dbReference>
<feature type="compositionally biased region" description="Basic and acidic residues" evidence="27">
    <location>
        <begin position="1991"/>
        <end position="2000"/>
    </location>
</feature>
<keyword evidence="6 24" id="KW-0396">Initiation factor</keyword>
<dbReference type="CDD" id="cd05793">
    <property type="entry name" value="S1_IF1A"/>
    <property type="match status" value="1"/>
</dbReference>
<feature type="cross-link" description="Glycyl lysine isopeptide (Lys-Gly) (interchain with G-Cter in SUMO2)" evidence="23">
    <location>
        <position position="351"/>
    </location>
</feature>
<comment type="similarity">
    <text evidence="2">Belongs to the eIF-1A family.</text>
</comment>
<keyword evidence="9 22" id="KW-0547">Nucleotide-binding</keyword>
<keyword evidence="12 24" id="KW-0648">Protein biosynthesis</keyword>
<feature type="binding site" evidence="26">
    <location>
        <position position="72"/>
    </location>
    <ligand>
        <name>ATP</name>
        <dbReference type="ChEBI" id="CHEBI:30616"/>
    </ligand>
</feature>
<evidence type="ECO:0000256" key="20">
    <source>
        <dbReference type="ARBA" id="ARBA00048679"/>
    </source>
</evidence>
<dbReference type="GO" id="GO:0004674">
    <property type="term" value="F:protein serine/threonine kinase activity"/>
    <property type="evidence" value="ECO:0007669"/>
    <property type="project" value="UniProtKB-KW"/>
</dbReference>
<feature type="compositionally biased region" description="Basic and acidic residues" evidence="27">
    <location>
        <begin position="960"/>
        <end position="994"/>
    </location>
</feature>
<dbReference type="InterPro" id="IPR017441">
    <property type="entry name" value="Protein_kinase_ATP_BS"/>
</dbReference>